<dbReference type="EMBL" id="JAPDRP010000017">
    <property type="protein sequence ID" value="KAJ9640278.1"/>
    <property type="molecule type" value="Genomic_DNA"/>
</dbReference>
<accession>A0ACC2YXW0</accession>
<proteinExistence type="predicted"/>
<keyword evidence="2" id="KW-1185">Reference proteome</keyword>
<organism evidence="1 2">
    <name type="scientific">Coniosporium tulheliwenetii</name>
    <dbReference type="NCBI Taxonomy" id="3383036"/>
    <lineage>
        <taxon>Eukaryota</taxon>
        <taxon>Fungi</taxon>
        <taxon>Dikarya</taxon>
        <taxon>Ascomycota</taxon>
        <taxon>Pezizomycotina</taxon>
        <taxon>Dothideomycetes</taxon>
        <taxon>Dothideomycetes incertae sedis</taxon>
        <taxon>Coniosporium</taxon>
    </lineage>
</organism>
<evidence type="ECO:0000313" key="1">
    <source>
        <dbReference type="EMBL" id="KAJ9640278.1"/>
    </source>
</evidence>
<comment type="caution">
    <text evidence="1">The sequence shown here is derived from an EMBL/GenBank/DDBJ whole genome shotgun (WGS) entry which is preliminary data.</text>
</comment>
<sequence length="261" mass="30311">MERDTKVRRILNGLSPAEFASLPLEARHEVYTRHLVKENGRVLIDEADDEDFLNPEIAQGVILRQEYFMGADAVGRRIVEEAREVYYTQNTFAVQSHWLYEFMVDTPPAASQIVVRVDLRHVEDTGQFASKAKKGKEKSAVVRDLEGLMKVENAEWIGIEIEGSDLRTQQKIKEMSKIVKRLIERFGERLTIGKVQRKPGDRHGTYGDLKPYWRKPTAQAKENLRRCKASFEEVMQIQIEEWTREVSKVVTEDDLYWESLL</sequence>
<name>A0ACC2YXW0_9PEZI</name>
<reference evidence="1" key="1">
    <citation type="submission" date="2022-10" db="EMBL/GenBank/DDBJ databases">
        <title>Culturing micro-colonial fungi from biological soil crusts in the Mojave desert and describing Neophaeococcomyces mojavensis, and introducing the new genera and species Taxawa tesnikishii.</title>
        <authorList>
            <person name="Kurbessoian T."/>
            <person name="Stajich J.E."/>
        </authorList>
    </citation>
    <scope>NUCLEOTIDE SEQUENCE</scope>
    <source>
        <strain evidence="1">JES_115</strain>
    </source>
</reference>
<dbReference type="Proteomes" id="UP001172680">
    <property type="component" value="Unassembled WGS sequence"/>
</dbReference>
<evidence type="ECO:0000313" key="2">
    <source>
        <dbReference type="Proteomes" id="UP001172680"/>
    </source>
</evidence>
<gene>
    <name evidence="1" type="ORF">H2199_005817</name>
</gene>
<protein>
    <submittedName>
        <fullName evidence="1">Uncharacterized protein</fullName>
    </submittedName>
</protein>